<dbReference type="AlphaFoldDB" id="A0A2W5R860"/>
<dbReference type="InterPro" id="IPR050469">
    <property type="entry name" value="Diguanylate_Cyclase"/>
</dbReference>
<evidence type="ECO:0000256" key="1">
    <source>
        <dbReference type="ARBA" id="ARBA00012528"/>
    </source>
</evidence>
<feature type="domain" description="PAC" evidence="4">
    <location>
        <begin position="77"/>
        <end position="133"/>
    </location>
</feature>
<comment type="caution">
    <text evidence="6">The sequence shown here is derived from an EMBL/GenBank/DDBJ whole genome shotgun (WGS) entry which is preliminary data.</text>
</comment>
<dbReference type="Pfam" id="PF08448">
    <property type="entry name" value="PAS_4"/>
    <property type="match status" value="1"/>
</dbReference>
<dbReference type="InterPro" id="IPR013655">
    <property type="entry name" value="PAS_fold_3"/>
</dbReference>
<accession>A0A2W5R860</accession>
<dbReference type="Gene3D" id="3.30.450.20">
    <property type="entry name" value="PAS domain"/>
    <property type="match status" value="2"/>
</dbReference>
<dbReference type="InterPro" id="IPR029787">
    <property type="entry name" value="Nucleotide_cyclase"/>
</dbReference>
<dbReference type="Gene3D" id="3.30.70.270">
    <property type="match status" value="1"/>
</dbReference>
<dbReference type="PANTHER" id="PTHR45138:SF9">
    <property type="entry name" value="DIGUANYLATE CYCLASE DGCM-RELATED"/>
    <property type="match status" value="1"/>
</dbReference>
<dbReference type="SMART" id="SM00086">
    <property type="entry name" value="PAC"/>
    <property type="match status" value="1"/>
</dbReference>
<dbReference type="Pfam" id="PF00990">
    <property type="entry name" value="GGDEF"/>
    <property type="match status" value="1"/>
</dbReference>
<dbReference type="GO" id="GO:0043709">
    <property type="term" value="P:cell adhesion involved in single-species biofilm formation"/>
    <property type="evidence" value="ECO:0007669"/>
    <property type="project" value="TreeGrafter"/>
</dbReference>
<dbReference type="InterPro" id="IPR035965">
    <property type="entry name" value="PAS-like_dom_sf"/>
</dbReference>
<dbReference type="PANTHER" id="PTHR45138">
    <property type="entry name" value="REGULATORY COMPONENTS OF SENSORY TRANSDUCTION SYSTEM"/>
    <property type="match status" value="1"/>
</dbReference>
<evidence type="ECO:0000256" key="2">
    <source>
        <dbReference type="ARBA" id="ARBA00034247"/>
    </source>
</evidence>
<dbReference type="FunFam" id="3.30.70.270:FF:000001">
    <property type="entry name" value="Diguanylate cyclase domain protein"/>
    <property type="match status" value="1"/>
</dbReference>
<organism evidence="6 7">
    <name type="scientific">Ancylobacter novellus</name>
    <name type="common">Thiobacillus novellus</name>
    <dbReference type="NCBI Taxonomy" id="921"/>
    <lineage>
        <taxon>Bacteria</taxon>
        <taxon>Pseudomonadati</taxon>
        <taxon>Pseudomonadota</taxon>
        <taxon>Alphaproteobacteria</taxon>
        <taxon>Hyphomicrobiales</taxon>
        <taxon>Xanthobacteraceae</taxon>
        <taxon>Ancylobacter</taxon>
    </lineage>
</organism>
<comment type="catalytic activity">
    <reaction evidence="2">
        <text>2 GTP = 3',3'-c-di-GMP + 2 diphosphate</text>
        <dbReference type="Rhea" id="RHEA:24898"/>
        <dbReference type="ChEBI" id="CHEBI:33019"/>
        <dbReference type="ChEBI" id="CHEBI:37565"/>
        <dbReference type="ChEBI" id="CHEBI:58805"/>
        <dbReference type="EC" id="2.7.7.65"/>
    </reaction>
</comment>
<dbReference type="NCBIfam" id="TIGR00229">
    <property type="entry name" value="sensory_box"/>
    <property type="match status" value="2"/>
</dbReference>
<dbReference type="PROSITE" id="PS50113">
    <property type="entry name" value="PAC"/>
    <property type="match status" value="2"/>
</dbReference>
<proteinExistence type="predicted"/>
<name>A0A2W5R860_ANCNO</name>
<dbReference type="GO" id="GO:0005886">
    <property type="term" value="C:plasma membrane"/>
    <property type="evidence" value="ECO:0007669"/>
    <property type="project" value="TreeGrafter"/>
</dbReference>
<dbReference type="InterPro" id="IPR001610">
    <property type="entry name" value="PAC"/>
</dbReference>
<dbReference type="Pfam" id="PF08447">
    <property type="entry name" value="PAS_3"/>
    <property type="match status" value="1"/>
</dbReference>
<dbReference type="InterPro" id="IPR000014">
    <property type="entry name" value="PAS"/>
</dbReference>
<dbReference type="EC" id="2.7.7.65" evidence="1"/>
<dbReference type="NCBIfam" id="TIGR00254">
    <property type="entry name" value="GGDEF"/>
    <property type="match status" value="1"/>
</dbReference>
<feature type="domain" description="PAC" evidence="4">
    <location>
        <begin position="211"/>
        <end position="264"/>
    </location>
</feature>
<dbReference type="InterPro" id="IPR043128">
    <property type="entry name" value="Rev_trsase/Diguanyl_cyclase"/>
</dbReference>
<gene>
    <name evidence="6" type="ORF">DI549_03590</name>
</gene>
<evidence type="ECO:0000313" key="7">
    <source>
        <dbReference type="Proteomes" id="UP000248887"/>
    </source>
</evidence>
<feature type="coiled-coil region" evidence="3">
    <location>
        <begin position="255"/>
        <end position="289"/>
    </location>
</feature>
<reference evidence="6 7" key="1">
    <citation type="submission" date="2017-08" db="EMBL/GenBank/DDBJ databases">
        <title>Infants hospitalized years apart are colonized by the same room-sourced microbial strains.</title>
        <authorList>
            <person name="Brooks B."/>
            <person name="Olm M.R."/>
            <person name="Firek B.A."/>
            <person name="Baker R."/>
            <person name="Thomas B.C."/>
            <person name="Morowitz M.J."/>
            <person name="Banfield J.F."/>
        </authorList>
    </citation>
    <scope>NUCLEOTIDE SEQUENCE [LARGE SCALE GENOMIC DNA]</scope>
    <source>
        <strain evidence="6">S2_005_001_R2_27</strain>
    </source>
</reference>
<dbReference type="CDD" id="cd00130">
    <property type="entry name" value="PAS"/>
    <property type="match status" value="2"/>
</dbReference>
<evidence type="ECO:0000259" key="5">
    <source>
        <dbReference type="PROSITE" id="PS50887"/>
    </source>
</evidence>
<dbReference type="GO" id="GO:0052621">
    <property type="term" value="F:diguanylate cyclase activity"/>
    <property type="evidence" value="ECO:0007669"/>
    <property type="project" value="UniProtKB-EC"/>
</dbReference>
<dbReference type="InterPro" id="IPR000160">
    <property type="entry name" value="GGDEF_dom"/>
</dbReference>
<protein>
    <recommendedName>
        <fullName evidence="1">diguanylate cyclase</fullName>
        <ecNumber evidence="1">2.7.7.65</ecNumber>
    </recommendedName>
</protein>
<dbReference type="InterPro" id="IPR013656">
    <property type="entry name" value="PAS_4"/>
</dbReference>
<dbReference type="SUPFAM" id="SSF55073">
    <property type="entry name" value="Nucleotide cyclase"/>
    <property type="match status" value="1"/>
</dbReference>
<dbReference type="EMBL" id="QFQD01000006">
    <property type="protein sequence ID" value="PZQ84969.1"/>
    <property type="molecule type" value="Genomic_DNA"/>
</dbReference>
<dbReference type="SUPFAM" id="SSF55785">
    <property type="entry name" value="PYP-like sensor domain (PAS domain)"/>
    <property type="match status" value="2"/>
</dbReference>
<dbReference type="SMART" id="SM00267">
    <property type="entry name" value="GGDEF"/>
    <property type="match status" value="1"/>
</dbReference>
<dbReference type="InterPro" id="IPR000700">
    <property type="entry name" value="PAS-assoc_C"/>
</dbReference>
<sequence length="486" mass="52845">MATDGSFPDRSSLMTLSSAYLSAPVALATIGLDLKCLNANNRAAALLGRPLAAIIGRHVDELVPGSSEPLARAFERAEAGLELFERETTLPGSDAVYLVTSEAFRDPSGAIAGLSFALIDITERRRAADALIEMENRIAFALENANQWVWELDVRTNKVHRSSHWKAGLGYNARDDVAGTEHVAWSVVNPDDRPLVLRRYQDLLDGKTDLFDATYRVQHKSGKWVWILARGRIVARDGEGRPLRLLATSVDITRQKETEEELAATVRQRERLERELVDANRRLTALSEMDALTELPNRRKFDEVLSREIHRSGVRRPTLALIMIDVDHFKSYNDLYGHIDGDECLRTVAETLRGSLQRAGDIVSRYGGEEFAAVLSDTDEAGGIAVAGRMLEAVRALKLPHAGCAAGHVTVSIGLTLFDMTNAPSTGTPPATVIAAADRALYAAKQAGRNCIAVASTASDGTLRAMVVTESGSAVSPTPGRAEARR</sequence>
<keyword evidence="3" id="KW-0175">Coiled coil</keyword>
<evidence type="ECO:0000313" key="6">
    <source>
        <dbReference type="EMBL" id="PZQ84969.1"/>
    </source>
</evidence>
<feature type="domain" description="GGDEF" evidence="5">
    <location>
        <begin position="317"/>
        <end position="457"/>
    </location>
</feature>
<dbReference type="GO" id="GO:1902201">
    <property type="term" value="P:negative regulation of bacterial-type flagellum-dependent cell motility"/>
    <property type="evidence" value="ECO:0007669"/>
    <property type="project" value="TreeGrafter"/>
</dbReference>
<dbReference type="PROSITE" id="PS50887">
    <property type="entry name" value="GGDEF"/>
    <property type="match status" value="1"/>
</dbReference>
<evidence type="ECO:0000259" key="4">
    <source>
        <dbReference type="PROSITE" id="PS50113"/>
    </source>
</evidence>
<evidence type="ECO:0000256" key="3">
    <source>
        <dbReference type="SAM" id="Coils"/>
    </source>
</evidence>
<dbReference type="Proteomes" id="UP000248887">
    <property type="component" value="Unassembled WGS sequence"/>
</dbReference>
<dbReference type="CDD" id="cd01949">
    <property type="entry name" value="GGDEF"/>
    <property type="match status" value="1"/>
</dbReference>
<dbReference type="SMART" id="SM00091">
    <property type="entry name" value="PAS"/>
    <property type="match status" value="2"/>
</dbReference>